<dbReference type="GO" id="GO:0005737">
    <property type="term" value="C:cytoplasm"/>
    <property type="evidence" value="ECO:0007669"/>
    <property type="project" value="UniProtKB-SubCell"/>
</dbReference>
<sequence length="298" mass="32982">MASGSPNLQHKLSHQGLVHVAIYNHGGQYILTAGQERIIRLWSAKTGNLIKEYPGHGYEILGIAVAPSNSFFGSVGGDRSVYYWDVGTGTVLKRFSGHSGVVNACAFSFDGNLLLSGGFDSHVRIWDIKSQQRHPIQTLDQAKDSITSIIVRGSEILTGSVDGYVRAYDIRMGQLTQDYFEDPVTSIHLLNDSKTMTVSTLNSTIRLIDRERGEMLQKFTGHRSQSYRSHTSISFDEAQVLAGDEDGLLWAWDLESVSFENFEAHKKVITWVESDPKHPGQLITASADGLVKIWGPDK</sequence>
<keyword evidence="4" id="KW-0677">Repeat</keyword>
<protein>
    <submittedName>
        <fullName evidence="7">Uncharacterized protein</fullName>
    </submittedName>
</protein>
<dbReference type="GO" id="GO:0000398">
    <property type="term" value="P:mRNA splicing, via spliceosome"/>
    <property type="evidence" value="ECO:0007669"/>
    <property type="project" value="TreeGrafter"/>
</dbReference>
<dbReference type="InterPro" id="IPR020472">
    <property type="entry name" value="WD40_PAC1"/>
</dbReference>
<comment type="subcellular location">
    <subcellularLocation>
        <location evidence="1">Cytoplasm</location>
    </subcellularLocation>
</comment>
<dbReference type="InterPro" id="IPR051980">
    <property type="entry name" value="WD_repeat_MORG1"/>
</dbReference>
<evidence type="ECO:0000256" key="6">
    <source>
        <dbReference type="PROSITE-ProRule" id="PRU00221"/>
    </source>
</evidence>
<dbReference type="PANTHER" id="PTHR22842:SF3">
    <property type="entry name" value="WD REPEAT DOMAIN-CONTAINING PROTEIN 83"/>
    <property type="match status" value="1"/>
</dbReference>
<dbReference type="EMBL" id="GL883090">
    <property type="protein sequence ID" value="EGG12939.1"/>
    <property type="molecule type" value="Genomic_DNA"/>
</dbReference>
<keyword evidence="2" id="KW-0963">Cytoplasm</keyword>
<dbReference type="PROSITE" id="PS00678">
    <property type="entry name" value="WD_REPEATS_1"/>
    <property type="match status" value="1"/>
</dbReference>
<keyword evidence="3 6" id="KW-0853">WD repeat</keyword>
<evidence type="ECO:0000313" key="8">
    <source>
        <dbReference type="Proteomes" id="UP000001072"/>
    </source>
</evidence>
<dbReference type="Proteomes" id="UP000001072">
    <property type="component" value="Unassembled WGS sequence"/>
</dbReference>
<evidence type="ECO:0000256" key="1">
    <source>
        <dbReference type="ARBA" id="ARBA00004496"/>
    </source>
</evidence>
<evidence type="ECO:0000256" key="3">
    <source>
        <dbReference type="ARBA" id="ARBA00022574"/>
    </source>
</evidence>
<dbReference type="Pfam" id="PF00400">
    <property type="entry name" value="WD40"/>
    <property type="match status" value="4"/>
</dbReference>
<dbReference type="InterPro" id="IPR001680">
    <property type="entry name" value="WD40_rpt"/>
</dbReference>
<evidence type="ECO:0000256" key="4">
    <source>
        <dbReference type="ARBA" id="ARBA00022737"/>
    </source>
</evidence>
<dbReference type="STRING" id="747676.F4R4U3"/>
<dbReference type="GeneID" id="18927196"/>
<accession>F4R4U3</accession>
<dbReference type="AlphaFoldDB" id="F4R4U3"/>
<dbReference type="SMART" id="SM00320">
    <property type="entry name" value="WD40"/>
    <property type="match status" value="7"/>
</dbReference>
<feature type="repeat" description="WD" evidence="6">
    <location>
        <begin position="95"/>
        <end position="136"/>
    </location>
</feature>
<dbReference type="InterPro" id="IPR015943">
    <property type="entry name" value="WD40/YVTN_repeat-like_dom_sf"/>
</dbReference>
<organism evidence="8">
    <name type="scientific">Melampsora larici-populina (strain 98AG31 / pathotype 3-4-7)</name>
    <name type="common">Poplar leaf rust fungus</name>
    <dbReference type="NCBI Taxonomy" id="747676"/>
    <lineage>
        <taxon>Eukaryota</taxon>
        <taxon>Fungi</taxon>
        <taxon>Dikarya</taxon>
        <taxon>Basidiomycota</taxon>
        <taxon>Pucciniomycotina</taxon>
        <taxon>Pucciniomycetes</taxon>
        <taxon>Pucciniales</taxon>
        <taxon>Melampsoraceae</taxon>
        <taxon>Melampsora</taxon>
    </lineage>
</organism>
<dbReference type="InParanoid" id="F4R4U3"/>
<name>F4R4U3_MELLP</name>
<dbReference type="OrthoDB" id="1068471at2759"/>
<feature type="repeat" description="WD" evidence="6">
    <location>
        <begin position="11"/>
        <end position="52"/>
    </location>
</feature>
<dbReference type="FunCoup" id="F4R4U3">
    <property type="interactions" value="133"/>
</dbReference>
<dbReference type="PANTHER" id="PTHR22842">
    <property type="entry name" value="WD40 REPEAT PROTEIN"/>
    <property type="match status" value="1"/>
</dbReference>
<gene>
    <name evidence="7" type="ORF">MELLADRAFT_32346</name>
</gene>
<dbReference type="RefSeq" id="XP_007403877.1">
    <property type="nucleotide sequence ID" value="XM_007403815.1"/>
</dbReference>
<dbReference type="PROSITE" id="PS50294">
    <property type="entry name" value="WD_REPEATS_REGION"/>
    <property type="match status" value="3"/>
</dbReference>
<dbReference type="HOGENOM" id="CLU_000288_57_1_1"/>
<dbReference type="PRINTS" id="PR00320">
    <property type="entry name" value="GPROTEINBRPT"/>
</dbReference>
<dbReference type="eggNOG" id="KOG0316">
    <property type="taxonomic scope" value="Eukaryota"/>
</dbReference>
<dbReference type="InterPro" id="IPR036322">
    <property type="entry name" value="WD40_repeat_dom_sf"/>
</dbReference>
<dbReference type="InterPro" id="IPR019775">
    <property type="entry name" value="WD40_repeat_CS"/>
</dbReference>
<feature type="repeat" description="WD" evidence="6">
    <location>
        <begin position="53"/>
        <end position="94"/>
    </location>
</feature>
<evidence type="ECO:0000256" key="5">
    <source>
        <dbReference type="ARBA" id="ARBA00038145"/>
    </source>
</evidence>
<proteinExistence type="inferred from homology"/>
<dbReference type="PROSITE" id="PS50082">
    <property type="entry name" value="WD_REPEATS_2"/>
    <property type="match status" value="4"/>
</dbReference>
<evidence type="ECO:0000313" key="7">
    <source>
        <dbReference type="EMBL" id="EGG12939.1"/>
    </source>
</evidence>
<keyword evidence="8" id="KW-1185">Reference proteome</keyword>
<evidence type="ECO:0000256" key="2">
    <source>
        <dbReference type="ARBA" id="ARBA00022490"/>
    </source>
</evidence>
<dbReference type="GO" id="GO:0071013">
    <property type="term" value="C:catalytic step 2 spliceosome"/>
    <property type="evidence" value="ECO:0007669"/>
    <property type="project" value="TreeGrafter"/>
</dbReference>
<dbReference type="KEGG" id="mlr:MELLADRAFT_32346"/>
<reference evidence="8" key="1">
    <citation type="journal article" date="2011" name="Proc. Natl. Acad. Sci. U.S.A.">
        <title>Obligate biotrophy features unraveled by the genomic analysis of rust fungi.</title>
        <authorList>
            <person name="Duplessis S."/>
            <person name="Cuomo C.A."/>
            <person name="Lin Y.-C."/>
            <person name="Aerts A."/>
            <person name="Tisserant E."/>
            <person name="Veneault-Fourrey C."/>
            <person name="Joly D.L."/>
            <person name="Hacquard S."/>
            <person name="Amselem J."/>
            <person name="Cantarel B.L."/>
            <person name="Chiu R."/>
            <person name="Coutinho P.M."/>
            <person name="Feau N."/>
            <person name="Field M."/>
            <person name="Frey P."/>
            <person name="Gelhaye E."/>
            <person name="Goldberg J."/>
            <person name="Grabherr M.G."/>
            <person name="Kodira C.D."/>
            <person name="Kohler A."/>
            <person name="Kuees U."/>
            <person name="Lindquist E.A."/>
            <person name="Lucas S.M."/>
            <person name="Mago R."/>
            <person name="Mauceli E."/>
            <person name="Morin E."/>
            <person name="Murat C."/>
            <person name="Pangilinan J.L."/>
            <person name="Park R."/>
            <person name="Pearson M."/>
            <person name="Quesneville H."/>
            <person name="Rouhier N."/>
            <person name="Sakthikumar S."/>
            <person name="Salamov A.A."/>
            <person name="Schmutz J."/>
            <person name="Selles B."/>
            <person name="Shapiro H."/>
            <person name="Tanguay P."/>
            <person name="Tuskan G.A."/>
            <person name="Henrissat B."/>
            <person name="Van de Peer Y."/>
            <person name="Rouze P."/>
            <person name="Ellis J.G."/>
            <person name="Dodds P.N."/>
            <person name="Schein J.E."/>
            <person name="Zhong S."/>
            <person name="Hamelin R.C."/>
            <person name="Grigoriev I.V."/>
            <person name="Szabo L.J."/>
            <person name="Martin F."/>
        </authorList>
    </citation>
    <scope>NUCLEOTIDE SEQUENCE [LARGE SCALE GENOMIC DNA]</scope>
    <source>
        <strain evidence="8">98AG31 / pathotype 3-4-7</strain>
    </source>
</reference>
<dbReference type="Gene3D" id="2.130.10.10">
    <property type="entry name" value="YVTN repeat-like/Quinoprotein amine dehydrogenase"/>
    <property type="match status" value="1"/>
</dbReference>
<dbReference type="VEuPathDB" id="FungiDB:MELLADRAFT_32346"/>
<feature type="repeat" description="WD" evidence="6">
    <location>
        <begin position="262"/>
        <end position="298"/>
    </location>
</feature>
<comment type="similarity">
    <text evidence="5">Belongs to the WD repeat MORG1 family.</text>
</comment>
<dbReference type="CDD" id="cd00200">
    <property type="entry name" value="WD40"/>
    <property type="match status" value="1"/>
</dbReference>
<dbReference type="SUPFAM" id="SSF50978">
    <property type="entry name" value="WD40 repeat-like"/>
    <property type="match status" value="1"/>
</dbReference>